<evidence type="ECO:0000256" key="1">
    <source>
        <dbReference type="SAM" id="MobiDB-lite"/>
    </source>
</evidence>
<sequence>MAGVKRLSYSRKTYGFKLHQNVDKLIDELAAAETGGDRSRLLTLLVCERRGVPVDEILVPDENGQESLLDGTTKKEVTRKHRQSVA</sequence>
<dbReference type="KEGG" id="nfr:ERS450000_06159"/>
<dbReference type="AlphaFoldDB" id="A0A0H5PA88"/>
<feature type="compositionally biased region" description="Basic residues" evidence="1">
    <location>
        <begin position="77"/>
        <end position="86"/>
    </location>
</feature>
<feature type="region of interest" description="Disordered" evidence="1">
    <location>
        <begin position="63"/>
        <end position="86"/>
    </location>
</feature>
<proteinExistence type="predicted"/>
<accession>A0A0H5PA88</accession>
<evidence type="ECO:0000313" key="2">
    <source>
        <dbReference type="EMBL" id="CRY84617.1"/>
    </source>
</evidence>
<evidence type="ECO:0000313" key="3">
    <source>
        <dbReference type="Proteomes" id="UP000057820"/>
    </source>
</evidence>
<gene>
    <name evidence="2" type="ORF">ERS450000_06159</name>
</gene>
<reference evidence="3" key="1">
    <citation type="submission" date="2015-03" db="EMBL/GenBank/DDBJ databases">
        <authorList>
            <consortium name="Pathogen Informatics"/>
        </authorList>
    </citation>
    <scope>NUCLEOTIDE SEQUENCE [LARGE SCALE GENOMIC DNA]</scope>
    <source>
        <strain evidence="3">NCTC11134</strain>
        <plasmid evidence="3">4</plasmid>
    </source>
</reference>
<dbReference type="RefSeq" id="WP_139337579.1">
    <property type="nucleotide sequence ID" value="NZ_CP031419.1"/>
</dbReference>
<geneLocation type="plasmid" evidence="2">
    <name>4</name>
</geneLocation>
<dbReference type="EMBL" id="LN868941">
    <property type="protein sequence ID" value="CRY84617.1"/>
    <property type="molecule type" value="Genomic_DNA"/>
</dbReference>
<name>A0A0H5PA88_NOCFR</name>
<dbReference type="Proteomes" id="UP000057820">
    <property type="component" value="Plasmid 4"/>
</dbReference>
<protein>
    <submittedName>
        <fullName evidence="2">Uncharacterized protein</fullName>
    </submittedName>
</protein>
<keyword evidence="2" id="KW-0614">Plasmid</keyword>
<organism evidence="2 3">
    <name type="scientific">Nocardia farcinica</name>
    <dbReference type="NCBI Taxonomy" id="37329"/>
    <lineage>
        <taxon>Bacteria</taxon>
        <taxon>Bacillati</taxon>
        <taxon>Actinomycetota</taxon>
        <taxon>Actinomycetes</taxon>
        <taxon>Mycobacteriales</taxon>
        <taxon>Nocardiaceae</taxon>
        <taxon>Nocardia</taxon>
    </lineage>
</organism>